<dbReference type="KEGG" id="tet:TTHERM_00387070"/>
<reference evidence="3" key="1">
    <citation type="journal article" date="2006" name="PLoS Biol.">
        <title>Macronuclear genome sequence of the ciliate Tetrahymena thermophila, a model eukaryote.</title>
        <authorList>
            <person name="Eisen J.A."/>
            <person name="Coyne R.S."/>
            <person name="Wu M."/>
            <person name="Wu D."/>
            <person name="Thiagarajan M."/>
            <person name="Wortman J.R."/>
            <person name="Badger J.H."/>
            <person name="Ren Q."/>
            <person name="Amedeo P."/>
            <person name="Jones K.M."/>
            <person name="Tallon L.J."/>
            <person name="Delcher A.L."/>
            <person name="Salzberg S.L."/>
            <person name="Silva J.C."/>
            <person name="Haas B.J."/>
            <person name="Majoros W.H."/>
            <person name="Farzad M."/>
            <person name="Carlton J.M."/>
            <person name="Smith R.K. Jr."/>
            <person name="Garg J."/>
            <person name="Pearlman R.E."/>
            <person name="Karrer K.M."/>
            <person name="Sun L."/>
            <person name="Manning G."/>
            <person name="Elde N.C."/>
            <person name="Turkewitz A.P."/>
            <person name="Asai D.J."/>
            <person name="Wilkes D.E."/>
            <person name="Wang Y."/>
            <person name="Cai H."/>
            <person name="Collins K."/>
            <person name="Stewart B.A."/>
            <person name="Lee S.R."/>
            <person name="Wilamowska K."/>
            <person name="Weinberg Z."/>
            <person name="Ruzzo W.L."/>
            <person name="Wloga D."/>
            <person name="Gaertig J."/>
            <person name="Frankel J."/>
            <person name="Tsao C.-C."/>
            <person name="Gorovsky M.A."/>
            <person name="Keeling P.J."/>
            <person name="Waller R.F."/>
            <person name="Patron N.J."/>
            <person name="Cherry J.M."/>
            <person name="Stover N.A."/>
            <person name="Krieger C.J."/>
            <person name="del Toro C."/>
            <person name="Ryder H.F."/>
            <person name="Williamson S.C."/>
            <person name="Barbeau R.A."/>
            <person name="Hamilton E.P."/>
            <person name="Orias E."/>
        </authorList>
    </citation>
    <scope>NUCLEOTIDE SEQUENCE [LARGE SCALE GENOMIC DNA]</scope>
    <source>
        <strain evidence="3">SB210</strain>
    </source>
</reference>
<dbReference type="GeneID" id="7825976"/>
<dbReference type="AlphaFoldDB" id="Q23RI3"/>
<dbReference type="EMBL" id="GG662644">
    <property type="protein sequence ID" value="EAR99065.2"/>
    <property type="molecule type" value="Genomic_DNA"/>
</dbReference>
<dbReference type="Proteomes" id="UP000009168">
    <property type="component" value="Unassembled WGS sequence"/>
</dbReference>
<dbReference type="HOGENOM" id="CLU_1424133_0_0_1"/>
<organism evidence="2 3">
    <name type="scientific">Tetrahymena thermophila (strain SB210)</name>
    <dbReference type="NCBI Taxonomy" id="312017"/>
    <lineage>
        <taxon>Eukaryota</taxon>
        <taxon>Sar</taxon>
        <taxon>Alveolata</taxon>
        <taxon>Ciliophora</taxon>
        <taxon>Intramacronucleata</taxon>
        <taxon>Oligohymenophorea</taxon>
        <taxon>Hymenostomatida</taxon>
        <taxon>Tetrahymenina</taxon>
        <taxon>Tetrahymenidae</taxon>
        <taxon>Tetrahymena</taxon>
    </lineage>
</organism>
<dbReference type="InParanoid" id="Q23RI3"/>
<feature type="transmembrane region" description="Helical" evidence="1">
    <location>
        <begin position="56"/>
        <end position="76"/>
    </location>
</feature>
<sequence>MTSIFKQINYFVAKKPFASLLCLVIGIKQLIHIDIDQRQFTDNRGIESLKSLRPSFFNKMIIFSFVQKLFLLIALLNNLTYFKQYIANESLSSFDFIILIMSIISLILIGKRFKKYVLNQILMGQESLEIDSIDQLKSHIQNFKQKRFISKYRNLKAVYIYIQHIKQEDIELFIYTVFSAFGKSEIFGDKFERKLIVDVIQQQAIYFHIGIEFSQVNNVISKYKIQPQISQLIGHFTSIDNLQEFYLLMSNHSQLIQIDINSDFFFEDVCMLNKIFCKWQEITKFQYVAYNKQLKNQLIYNPQASFYDLYELK</sequence>
<feature type="transmembrane region" description="Helical" evidence="1">
    <location>
        <begin position="96"/>
        <end position="113"/>
    </location>
</feature>
<proteinExistence type="predicted"/>
<gene>
    <name evidence="2" type="ORF">TTHERM_00387070</name>
</gene>
<keyword evidence="1 2" id="KW-0812">Transmembrane</keyword>
<protein>
    <submittedName>
        <fullName evidence="2">Transmembrane protein, putative</fullName>
    </submittedName>
</protein>
<evidence type="ECO:0000256" key="1">
    <source>
        <dbReference type="SAM" id="Phobius"/>
    </source>
</evidence>
<accession>Q23RI3</accession>
<dbReference type="RefSeq" id="XP_001019310.2">
    <property type="nucleotide sequence ID" value="XM_001019310.2"/>
</dbReference>
<evidence type="ECO:0000313" key="3">
    <source>
        <dbReference type="Proteomes" id="UP000009168"/>
    </source>
</evidence>
<keyword evidence="3" id="KW-1185">Reference proteome</keyword>
<keyword evidence="1" id="KW-0472">Membrane</keyword>
<keyword evidence="1" id="KW-1133">Transmembrane helix</keyword>
<evidence type="ECO:0000313" key="2">
    <source>
        <dbReference type="EMBL" id="EAR99065.2"/>
    </source>
</evidence>
<name>Q23RI3_TETTS</name>